<protein>
    <submittedName>
        <fullName evidence="3">PseE protein</fullName>
    </submittedName>
</protein>
<reference evidence="3 4" key="1">
    <citation type="journal article" date="2019" name="Appl. Environ. Microbiol.">
        <title>Population genetics and characterization of Campylobacter jejuni isolates in western jackdaws and game birds in Finland.</title>
        <authorList>
            <person name="Kovanen S."/>
            <person name="Rossi M."/>
            <person name="Pohja-Mykra M."/>
            <person name="Nieminen T."/>
            <person name="Raunio-Saarnisto M."/>
            <person name="Sauvala M."/>
            <person name="Fredriksson-Ahomaa M."/>
            <person name="Hanninen M.L."/>
            <person name="Kivisto R."/>
        </authorList>
    </citation>
    <scope>NUCLEOTIDE SEQUENCE [LARGE SCALE GENOMIC DNA]</scope>
    <source>
        <strain evidence="3 4">CB313</strain>
    </source>
</reference>
<dbReference type="RefSeq" id="WP_126231814.1">
    <property type="nucleotide sequence ID" value="NZ_PRBK01000017.1"/>
</dbReference>
<evidence type="ECO:0000313" key="4">
    <source>
        <dbReference type="Proteomes" id="UP000288507"/>
    </source>
</evidence>
<dbReference type="EMBL" id="PRBV01000001">
    <property type="protein sequence ID" value="RTJ80747.1"/>
    <property type="molecule type" value="Genomic_DNA"/>
</dbReference>
<dbReference type="InterPro" id="IPR002826">
    <property type="entry name" value="MptE-like"/>
</dbReference>
<evidence type="ECO:0000313" key="3">
    <source>
        <dbReference type="EMBL" id="RTJ80747.1"/>
    </source>
</evidence>
<dbReference type="PANTHER" id="PTHR41786">
    <property type="entry name" value="MOTILITY ACCESSORY FACTOR MAF"/>
    <property type="match status" value="1"/>
</dbReference>
<dbReference type="InterPro" id="IPR045376">
    <property type="entry name" value="Maf_N"/>
</dbReference>
<dbReference type="Pfam" id="PF01973">
    <property type="entry name" value="MptE-like"/>
    <property type="match status" value="1"/>
</dbReference>
<comment type="caution">
    <text evidence="3">The sequence shown here is derived from an EMBL/GenBank/DDBJ whole genome shotgun (WGS) entry which is preliminary data.</text>
</comment>
<evidence type="ECO:0000259" key="2">
    <source>
        <dbReference type="Pfam" id="PF20157"/>
    </source>
</evidence>
<dbReference type="Pfam" id="PF20157">
    <property type="entry name" value="Maf_flag10_N"/>
    <property type="match status" value="1"/>
</dbReference>
<organism evidence="3 4">
    <name type="scientific">Campylobacter jejuni</name>
    <dbReference type="NCBI Taxonomy" id="197"/>
    <lineage>
        <taxon>Bacteria</taxon>
        <taxon>Pseudomonadati</taxon>
        <taxon>Campylobacterota</taxon>
        <taxon>Epsilonproteobacteria</taxon>
        <taxon>Campylobacterales</taxon>
        <taxon>Campylobacteraceae</taxon>
        <taxon>Campylobacter</taxon>
    </lineage>
</organism>
<evidence type="ECO:0000259" key="1">
    <source>
        <dbReference type="Pfam" id="PF01973"/>
    </source>
</evidence>
<name>A0A431BTL0_CAMJU</name>
<gene>
    <name evidence="3" type="ORF">C3H57_00060</name>
</gene>
<feature type="domain" description="6-hydroxymethylpterin diphosphokinase MptE-like" evidence="1">
    <location>
        <begin position="209"/>
        <end position="383"/>
    </location>
</feature>
<dbReference type="PANTHER" id="PTHR41786:SF1">
    <property type="entry name" value="6-HYDROXYMETHYLPTERIN DIPHOSPHOKINASE MPTE-LIKE DOMAIN-CONTAINING PROTEIN"/>
    <property type="match status" value="1"/>
</dbReference>
<dbReference type="Proteomes" id="UP000288507">
    <property type="component" value="Unassembled WGS sequence"/>
</dbReference>
<dbReference type="AlphaFoldDB" id="A0A431BTL0"/>
<proteinExistence type="predicted"/>
<accession>A0A431BTL0</accession>
<feature type="domain" description="Glycosyltransferase Maf N-terminal" evidence="2">
    <location>
        <begin position="4"/>
        <end position="126"/>
    </location>
</feature>
<sequence>MQTNQIYEENLNALAGSQYQELKQKLKKITELRYFNYKIGKDMLDFNIIKKRNLKTIYSNPVQELEQTAQTFKQECFYHSCLFFYGLGNGLLYKILLQNKHLKRLVVFEQELEIIFIVLNFIDLKEELSKGRLILIHTTDINYTKTDHIFSLPEISLFFKTYNLHLHSEFYKAYKEDMIKINTLNLKAIKNISLRRGNDPKDAMQGIEQFVYNIPNMINHLSYQDFIKRRKSLSDTAIIVSTGPSLEKQLPLLKEYSNKATIFCADSAYPILAKHNIKPDYVCMLERDDIVSECFNNDFGDFDKNITFICASLIHKNTIKYLEKKEGSYLLATRNLPFASSINLNQFGYISGGMSVAHMNCEIAVLLKHKNIILIGQDLAYGKKGNSHSQGFIHAKYHDGDYQRDFGKYTTTAYGGKGVVESSEVWTLFREIFENFISETKNISKIYNATEGGARIEGAEEKSFKELCKEFLNKDLKKPFKKLHKLPLSQRNDLMLKAYKNIKKKINLTEAFKKESKKILRKIQKISKSKYSFEEIVKSIDTAKEQLASQKYYFLREILGPTLHHEESLIAPIFVKTIHNESERQNKLLAWILAHESLFETIIDLLEVQNYRLKIAIMPLQNILEKRKLI</sequence>